<comment type="caution">
    <text evidence="3">The sequence shown here is derived from an EMBL/GenBank/DDBJ whole genome shotgun (WGS) entry which is preliminary data.</text>
</comment>
<dbReference type="PANTHER" id="PTHR47977">
    <property type="entry name" value="RAS-RELATED PROTEIN RAB"/>
    <property type="match status" value="1"/>
</dbReference>
<dbReference type="AlphaFoldDB" id="A0A9W7G7W8"/>
<dbReference type="SMART" id="SM00176">
    <property type="entry name" value="RAN"/>
    <property type="match status" value="1"/>
</dbReference>
<dbReference type="PROSITE" id="PS51421">
    <property type="entry name" value="RAS"/>
    <property type="match status" value="1"/>
</dbReference>
<gene>
    <name evidence="3" type="ORF">TrCOL_g7008</name>
</gene>
<dbReference type="FunFam" id="3.40.50.300:FF:001447">
    <property type="entry name" value="Ras-related protein Rab-1B"/>
    <property type="match status" value="1"/>
</dbReference>
<dbReference type="OrthoDB" id="9989112at2759"/>
<dbReference type="SMART" id="SM00174">
    <property type="entry name" value="RHO"/>
    <property type="match status" value="1"/>
</dbReference>
<dbReference type="GO" id="GO:0003924">
    <property type="term" value="F:GTPase activity"/>
    <property type="evidence" value="ECO:0007669"/>
    <property type="project" value="InterPro"/>
</dbReference>
<dbReference type="Pfam" id="PF00071">
    <property type="entry name" value="Ras"/>
    <property type="match status" value="1"/>
</dbReference>
<sequence>MSSAPSYNYLLKILLIGDAGVGKSSLLLRFTDDTFDDHIQSTIGVDFKVKHTTIDDTPLKLTIWDTAGQERFRTLTSAYYRGAQAVLLVYDVGRRETFDNLKLWSEEVDRYSSCKEHIVKVLVGNKTDLGSSQVPEGMAEEWASSHNCIHLLSSARDSVGVTEAFSATVRKVLATPELLEKAAPGKGRVKLQPEGEGAEGGGACC</sequence>
<keyword evidence="1" id="KW-0547">Nucleotide-binding</keyword>
<dbReference type="Proteomes" id="UP001165065">
    <property type="component" value="Unassembled WGS sequence"/>
</dbReference>
<dbReference type="SMART" id="SM00173">
    <property type="entry name" value="RAS"/>
    <property type="match status" value="1"/>
</dbReference>
<keyword evidence="2" id="KW-0342">GTP-binding</keyword>
<evidence type="ECO:0000256" key="2">
    <source>
        <dbReference type="ARBA" id="ARBA00023134"/>
    </source>
</evidence>
<dbReference type="GO" id="GO:0005525">
    <property type="term" value="F:GTP binding"/>
    <property type="evidence" value="ECO:0007669"/>
    <property type="project" value="UniProtKB-KW"/>
</dbReference>
<reference evidence="4" key="1">
    <citation type="journal article" date="2023" name="Commun. Biol.">
        <title>Genome analysis of Parmales, the sister group of diatoms, reveals the evolutionary specialization of diatoms from phago-mixotrophs to photoautotrophs.</title>
        <authorList>
            <person name="Ban H."/>
            <person name="Sato S."/>
            <person name="Yoshikawa S."/>
            <person name="Yamada K."/>
            <person name="Nakamura Y."/>
            <person name="Ichinomiya M."/>
            <person name="Sato N."/>
            <person name="Blanc-Mathieu R."/>
            <person name="Endo H."/>
            <person name="Kuwata A."/>
            <person name="Ogata H."/>
        </authorList>
    </citation>
    <scope>NUCLEOTIDE SEQUENCE [LARGE SCALE GENOMIC DNA]</scope>
</reference>
<dbReference type="InterPro" id="IPR001806">
    <property type="entry name" value="Small_GTPase"/>
</dbReference>
<dbReference type="SMART" id="SM00175">
    <property type="entry name" value="RAB"/>
    <property type="match status" value="1"/>
</dbReference>
<name>A0A9W7G7W8_9STRA</name>
<dbReference type="InterPro" id="IPR005225">
    <property type="entry name" value="Small_GTP-bd"/>
</dbReference>
<dbReference type="Gene3D" id="3.40.50.300">
    <property type="entry name" value="P-loop containing nucleotide triphosphate hydrolases"/>
    <property type="match status" value="1"/>
</dbReference>
<keyword evidence="4" id="KW-1185">Reference proteome</keyword>
<dbReference type="EMBL" id="BRYA01000069">
    <property type="protein sequence ID" value="GMI36874.1"/>
    <property type="molecule type" value="Genomic_DNA"/>
</dbReference>
<dbReference type="SUPFAM" id="SSF52540">
    <property type="entry name" value="P-loop containing nucleoside triphosphate hydrolases"/>
    <property type="match status" value="1"/>
</dbReference>
<dbReference type="PROSITE" id="PS51420">
    <property type="entry name" value="RHO"/>
    <property type="match status" value="1"/>
</dbReference>
<dbReference type="InterPro" id="IPR027417">
    <property type="entry name" value="P-loop_NTPase"/>
</dbReference>
<evidence type="ECO:0000313" key="4">
    <source>
        <dbReference type="Proteomes" id="UP001165065"/>
    </source>
</evidence>
<dbReference type="InterPro" id="IPR050227">
    <property type="entry name" value="Rab"/>
</dbReference>
<protein>
    <submittedName>
        <fullName evidence="3">Uncharacterized protein</fullName>
    </submittedName>
</protein>
<evidence type="ECO:0000256" key="1">
    <source>
        <dbReference type="ARBA" id="ARBA00022741"/>
    </source>
</evidence>
<dbReference type="NCBIfam" id="TIGR00231">
    <property type="entry name" value="small_GTP"/>
    <property type="match status" value="1"/>
</dbReference>
<dbReference type="PROSITE" id="PS51419">
    <property type="entry name" value="RAB"/>
    <property type="match status" value="1"/>
</dbReference>
<evidence type="ECO:0000313" key="3">
    <source>
        <dbReference type="EMBL" id="GMI36874.1"/>
    </source>
</evidence>
<accession>A0A9W7G7W8</accession>
<dbReference type="PRINTS" id="PR00449">
    <property type="entry name" value="RASTRNSFRMNG"/>
</dbReference>
<organism evidence="3 4">
    <name type="scientific">Triparma columacea</name>
    <dbReference type="NCBI Taxonomy" id="722753"/>
    <lineage>
        <taxon>Eukaryota</taxon>
        <taxon>Sar</taxon>
        <taxon>Stramenopiles</taxon>
        <taxon>Ochrophyta</taxon>
        <taxon>Bolidophyceae</taxon>
        <taxon>Parmales</taxon>
        <taxon>Triparmaceae</taxon>
        <taxon>Triparma</taxon>
    </lineage>
</organism>
<proteinExistence type="predicted"/>